<dbReference type="EMBL" id="FUZT01000014">
    <property type="protein sequence ID" value="SKC86231.1"/>
    <property type="molecule type" value="Genomic_DNA"/>
</dbReference>
<comment type="subcellular location">
    <subcellularLocation>
        <location evidence="1">Membrane</location>
        <topology evidence="1">Multi-pass membrane protein</topology>
    </subcellularLocation>
</comment>
<gene>
    <name evidence="8" type="ORF">SAMN02194393_04493</name>
</gene>
<evidence type="ECO:0000256" key="4">
    <source>
        <dbReference type="ARBA" id="ARBA00022989"/>
    </source>
</evidence>
<feature type="transmembrane region" description="Helical" evidence="6">
    <location>
        <begin position="15"/>
        <end position="34"/>
    </location>
</feature>
<sequence>MINILVYSLCIKITIHYLLSNYIAFIISVIFAYITNKKWVFNDLRKKKLIRNEFTNFLGCRIFTLIVESIILYIFISLLGLNKYGVKILTNIVVIVLNYILSEFIVFQKERVEEKS</sequence>
<keyword evidence="4 6" id="KW-1133">Transmembrane helix</keyword>
<keyword evidence="5 6" id="KW-0472">Membrane</keyword>
<comment type="similarity">
    <text evidence="2">Belongs to the GtrA family.</text>
</comment>
<organism evidence="8 9">
    <name type="scientific">Maledivibacter halophilus</name>
    <dbReference type="NCBI Taxonomy" id="36842"/>
    <lineage>
        <taxon>Bacteria</taxon>
        <taxon>Bacillati</taxon>
        <taxon>Bacillota</taxon>
        <taxon>Clostridia</taxon>
        <taxon>Peptostreptococcales</taxon>
        <taxon>Caminicellaceae</taxon>
        <taxon>Maledivibacter</taxon>
    </lineage>
</organism>
<dbReference type="Proteomes" id="UP000190285">
    <property type="component" value="Unassembled WGS sequence"/>
</dbReference>
<feature type="transmembrane region" description="Helical" evidence="6">
    <location>
        <begin position="88"/>
        <end position="107"/>
    </location>
</feature>
<reference evidence="8 9" key="1">
    <citation type="submission" date="2017-02" db="EMBL/GenBank/DDBJ databases">
        <authorList>
            <person name="Peterson S.W."/>
        </authorList>
    </citation>
    <scope>NUCLEOTIDE SEQUENCE [LARGE SCALE GENOMIC DNA]</scope>
    <source>
        <strain evidence="8 9">M1</strain>
    </source>
</reference>
<feature type="domain" description="GtrA/DPMS transmembrane" evidence="7">
    <location>
        <begin position="2"/>
        <end position="107"/>
    </location>
</feature>
<evidence type="ECO:0000313" key="8">
    <source>
        <dbReference type="EMBL" id="SKC86231.1"/>
    </source>
</evidence>
<dbReference type="STRING" id="36842.SAMN02194393_04493"/>
<dbReference type="Pfam" id="PF04138">
    <property type="entry name" value="GtrA_DPMS_TM"/>
    <property type="match status" value="1"/>
</dbReference>
<protein>
    <submittedName>
        <fullName evidence="8">Putative flippase GtrA (Transmembrane translocase of bactoprenol-linked glucose)</fullName>
    </submittedName>
</protein>
<dbReference type="AlphaFoldDB" id="A0A1T5MDA0"/>
<keyword evidence="3 6" id="KW-0812">Transmembrane</keyword>
<dbReference type="PANTHER" id="PTHR38459:SF5">
    <property type="entry name" value="CELL WALL TEICHOIC ACID GLYCOSYLATION PROTEIN GTCA"/>
    <property type="match status" value="1"/>
</dbReference>
<feature type="transmembrane region" description="Helical" evidence="6">
    <location>
        <begin position="54"/>
        <end position="76"/>
    </location>
</feature>
<evidence type="ECO:0000256" key="2">
    <source>
        <dbReference type="ARBA" id="ARBA00009399"/>
    </source>
</evidence>
<evidence type="ECO:0000313" key="9">
    <source>
        <dbReference type="Proteomes" id="UP000190285"/>
    </source>
</evidence>
<evidence type="ECO:0000256" key="5">
    <source>
        <dbReference type="ARBA" id="ARBA00023136"/>
    </source>
</evidence>
<evidence type="ECO:0000256" key="3">
    <source>
        <dbReference type="ARBA" id="ARBA00022692"/>
    </source>
</evidence>
<keyword evidence="9" id="KW-1185">Reference proteome</keyword>
<evidence type="ECO:0000259" key="7">
    <source>
        <dbReference type="Pfam" id="PF04138"/>
    </source>
</evidence>
<dbReference type="InterPro" id="IPR051401">
    <property type="entry name" value="GtrA_CellWall_Glycosyl"/>
</dbReference>
<proteinExistence type="inferred from homology"/>
<dbReference type="PANTHER" id="PTHR38459">
    <property type="entry name" value="PROPHAGE BACTOPRENOL-LINKED GLUCOSE TRANSLOCASE HOMOLOG"/>
    <property type="match status" value="1"/>
</dbReference>
<dbReference type="GO" id="GO:0005886">
    <property type="term" value="C:plasma membrane"/>
    <property type="evidence" value="ECO:0007669"/>
    <property type="project" value="TreeGrafter"/>
</dbReference>
<evidence type="ECO:0000256" key="6">
    <source>
        <dbReference type="SAM" id="Phobius"/>
    </source>
</evidence>
<accession>A0A1T5MDA0</accession>
<name>A0A1T5MDA0_9FIRM</name>
<evidence type="ECO:0000256" key="1">
    <source>
        <dbReference type="ARBA" id="ARBA00004141"/>
    </source>
</evidence>
<dbReference type="InterPro" id="IPR007267">
    <property type="entry name" value="GtrA_DPMS_TM"/>
</dbReference>
<dbReference type="GO" id="GO:0000271">
    <property type="term" value="P:polysaccharide biosynthetic process"/>
    <property type="evidence" value="ECO:0007669"/>
    <property type="project" value="InterPro"/>
</dbReference>